<keyword evidence="3" id="KW-0285">Flavoprotein</keyword>
<feature type="active site" description="Proton donor" evidence="2">
    <location>
        <position position="534"/>
    </location>
</feature>
<dbReference type="EMBL" id="AMGV01000003">
    <property type="protein sequence ID" value="KEF59036.1"/>
    <property type="molecule type" value="Genomic_DNA"/>
</dbReference>
<dbReference type="InterPro" id="IPR012132">
    <property type="entry name" value="GMC_OxRdtase"/>
</dbReference>
<dbReference type="STRING" id="1182545.A0A072PGP2"/>
<dbReference type="InterPro" id="IPR036188">
    <property type="entry name" value="FAD/NAD-bd_sf"/>
</dbReference>
<comment type="cofactor">
    <cofactor evidence="3">
        <name>FAD</name>
        <dbReference type="ChEBI" id="CHEBI:57692"/>
    </cofactor>
</comment>
<dbReference type="PROSITE" id="PS00624">
    <property type="entry name" value="GMC_OXRED_2"/>
    <property type="match status" value="1"/>
</dbReference>
<evidence type="ECO:0000256" key="2">
    <source>
        <dbReference type="PIRSR" id="PIRSR000137-1"/>
    </source>
</evidence>
<evidence type="ECO:0000256" key="1">
    <source>
        <dbReference type="ARBA" id="ARBA00010790"/>
    </source>
</evidence>
<sequence length="602" mass="66264">MGSLDESVFDFIVVGAGQQTLGILPEALIALSDANEFLGNAGAVVAGNLAKSKSRPRVLLIEKGGDNKREELLVASERFTNVYVNPEVGTRYETTPQKHLNGRVLEYLRGNGLGGSSIANFEGYIRGSSSDYNSWAQIVDDEAWNWEHVLEAYKEIENLHFDDDGDEDEDGFVSLKDGAHGFSGPLDITLPSRRNWPKGLDLLMKAAQKFGWPLNPDQNSGDLVGVGAATTTSHNGWRVTSATAYLNDLPDNITVWTNTFVDKLLFDEKTQSSSLTAVGVLLADGREVRARHEVILSLGTIDTPKLLLLSGIGPRDELEKLSIPCVLDQPKIGKDMLDHCYLVLGWGVSTELGTSTPYEKDPQQQKAARAQWMKDKTGPDATRNLRNLIGFLKFDPARSTTFELERLEPEKRAFIQQPNVPQIEIFLQGAVLKELLTDDDLETLLIAVMLMNPQSRGTVTLASSNPAAAPVIETNYFSHPYDSETFVNGVGEALAFVDSEDIKKHVVTKRLTPESDSREDILAFSKQNLMSVLHPVGTVRMGRKEDSTACADSDFRLRGVANVRVIDLSVCPVITCNHTMATAYLVGHMGWKRLAAEYKLDE</sequence>
<dbReference type="GO" id="GO:0050660">
    <property type="term" value="F:flavin adenine dinucleotide binding"/>
    <property type="evidence" value="ECO:0007669"/>
    <property type="project" value="InterPro"/>
</dbReference>
<dbReference type="PIRSF" id="PIRSF000137">
    <property type="entry name" value="Alcohol_oxidase"/>
    <property type="match status" value="1"/>
</dbReference>
<keyword evidence="6" id="KW-1185">Reference proteome</keyword>
<feature type="binding site" evidence="3">
    <location>
        <position position="261"/>
    </location>
    <ligand>
        <name>FAD</name>
        <dbReference type="ChEBI" id="CHEBI:57692"/>
    </ligand>
</feature>
<dbReference type="Gene3D" id="3.30.560.10">
    <property type="entry name" value="Glucose Oxidase, domain 3"/>
    <property type="match status" value="1"/>
</dbReference>
<dbReference type="OrthoDB" id="269227at2759"/>
<dbReference type="InterPro" id="IPR000172">
    <property type="entry name" value="GMC_OxRdtase_N"/>
</dbReference>
<dbReference type="HOGENOM" id="CLU_002865_6_3_1"/>
<name>A0A072PGP2_9EURO</name>
<dbReference type="GeneID" id="25278813"/>
<comment type="caution">
    <text evidence="5">The sequence shown here is derived from an EMBL/GenBank/DDBJ whole genome shotgun (WGS) entry which is preliminary data.</text>
</comment>
<reference evidence="5 6" key="1">
    <citation type="submission" date="2013-03" db="EMBL/GenBank/DDBJ databases">
        <title>The Genome Sequence of Exophiala aquamarina CBS 119918.</title>
        <authorList>
            <consortium name="The Broad Institute Genomics Platform"/>
            <person name="Cuomo C."/>
            <person name="de Hoog S."/>
            <person name="Gorbushina A."/>
            <person name="Walker B."/>
            <person name="Young S.K."/>
            <person name="Zeng Q."/>
            <person name="Gargeya S."/>
            <person name="Fitzgerald M."/>
            <person name="Haas B."/>
            <person name="Abouelleil A."/>
            <person name="Allen A.W."/>
            <person name="Alvarado L."/>
            <person name="Arachchi H.M."/>
            <person name="Berlin A.M."/>
            <person name="Chapman S.B."/>
            <person name="Gainer-Dewar J."/>
            <person name="Goldberg J."/>
            <person name="Griggs A."/>
            <person name="Gujja S."/>
            <person name="Hansen M."/>
            <person name="Howarth C."/>
            <person name="Imamovic A."/>
            <person name="Ireland A."/>
            <person name="Larimer J."/>
            <person name="McCowan C."/>
            <person name="Murphy C."/>
            <person name="Pearson M."/>
            <person name="Poon T.W."/>
            <person name="Priest M."/>
            <person name="Roberts A."/>
            <person name="Saif S."/>
            <person name="Shea T."/>
            <person name="Sisk P."/>
            <person name="Sykes S."/>
            <person name="Wortman J."/>
            <person name="Nusbaum C."/>
            <person name="Birren B."/>
        </authorList>
    </citation>
    <scope>NUCLEOTIDE SEQUENCE [LARGE SCALE GENOMIC DNA]</scope>
    <source>
        <strain evidence="5 6">CBS 119918</strain>
    </source>
</reference>
<dbReference type="PANTHER" id="PTHR11552:SF134">
    <property type="entry name" value="GLUCOSE-METHANOL-CHOLINE OXIDOREDUCTASE N-TERMINAL DOMAIN-CONTAINING PROTEIN"/>
    <property type="match status" value="1"/>
</dbReference>
<protein>
    <recommendedName>
        <fullName evidence="4">Glucose-methanol-choline oxidoreductase N-terminal domain-containing protein</fullName>
    </recommendedName>
</protein>
<dbReference type="PANTHER" id="PTHR11552">
    <property type="entry name" value="GLUCOSE-METHANOL-CHOLINE GMC OXIDOREDUCTASE"/>
    <property type="match status" value="1"/>
</dbReference>
<organism evidence="5 6">
    <name type="scientific">Exophiala aquamarina CBS 119918</name>
    <dbReference type="NCBI Taxonomy" id="1182545"/>
    <lineage>
        <taxon>Eukaryota</taxon>
        <taxon>Fungi</taxon>
        <taxon>Dikarya</taxon>
        <taxon>Ascomycota</taxon>
        <taxon>Pezizomycotina</taxon>
        <taxon>Eurotiomycetes</taxon>
        <taxon>Chaetothyriomycetidae</taxon>
        <taxon>Chaetothyriales</taxon>
        <taxon>Herpotrichiellaceae</taxon>
        <taxon>Exophiala</taxon>
    </lineage>
</organism>
<dbReference type="RefSeq" id="XP_013261626.1">
    <property type="nucleotide sequence ID" value="XM_013406172.1"/>
</dbReference>
<dbReference type="Pfam" id="PF00732">
    <property type="entry name" value="GMC_oxred_N"/>
    <property type="match status" value="1"/>
</dbReference>
<dbReference type="SUPFAM" id="SSF51905">
    <property type="entry name" value="FAD/NAD(P)-binding domain"/>
    <property type="match status" value="1"/>
</dbReference>
<evidence type="ECO:0000313" key="5">
    <source>
        <dbReference type="EMBL" id="KEF59036.1"/>
    </source>
</evidence>
<gene>
    <name evidence="5" type="ORF">A1O9_03879</name>
</gene>
<dbReference type="VEuPathDB" id="FungiDB:A1O9_03879"/>
<evidence type="ECO:0000313" key="6">
    <source>
        <dbReference type="Proteomes" id="UP000027920"/>
    </source>
</evidence>
<dbReference type="InterPro" id="IPR007867">
    <property type="entry name" value="GMC_OxRtase_C"/>
</dbReference>
<feature type="domain" description="Glucose-methanol-choline oxidoreductase N-terminal" evidence="4">
    <location>
        <begin position="299"/>
        <end position="313"/>
    </location>
</feature>
<feature type="active site" description="Proton acceptor" evidence="2">
    <location>
        <position position="578"/>
    </location>
</feature>
<evidence type="ECO:0000256" key="3">
    <source>
        <dbReference type="PIRSR" id="PIRSR000137-2"/>
    </source>
</evidence>
<accession>A0A072PGP2</accession>
<proteinExistence type="inferred from homology"/>
<dbReference type="Proteomes" id="UP000027920">
    <property type="component" value="Unassembled WGS sequence"/>
</dbReference>
<keyword evidence="3" id="KW-0274">FAD</keyword>
<dbReference type="SUPFAM" id="SSF54373">
    <property type="entry name" value="FAD-linked reductases, C-terminal domain"/>
    <property type="match status" value="1"/>
</dbReference>
<dbReference type="AlphaFoldDB" id="A0A072PGP2"/>
<dbReference type="Gene3D" id="3.50.50.60">
    <property type="entry name" value="FAD/NAD(P)-binding domain"/>
    <property type="match status" value="1"/>
</dbReference>
<comment type="similarity">
    <text evidence="1">Belongs to the GMC oxidoreductase family.</text>
</comment>
<dbReference type="Pfam" id="PF05199">
    <property type="entry name" value="GMC_oxred_C"/>
    <property type="match status" value="1"/>
</dbReference>
<dbReference type="GO" id="GO:0016614">
    <property type="term" value="F:oxidoreductase activity, acting on CH-OH group of donors"/>
    <property type="evidence" value="ECO:0007669"/>
    <property type="project" value="InterPro"/>
</dbReference>
<evidence type="ECO:0000259" key="4">
    <source>
        <dbReference type="PROSITE" id="PS00624"/>
    </source>
</evidence>